<comment type="caution">
    <text evidence="3">The sequence shown here is derived from an EMBL/GenBank/DDBJ whole genome shotgun (WGS) entry which is preliminary data.</text>
</comment>
<protein>
    <submittedName>
        <fullName evidence="3">Uncharacterized protein</fullName>
    </submittedName>
</protein>
<keyword evidence="4" id="KW-1185">Reference proteome</keyword>
<feature type="region of interest" description="Disordered" evidence="1">
    <location>
        <begin position="33"/>
        <end position="53"/>
    </location>
</feature>
<dbReference type="Proteomes" id="UP000613030">
    <property type="component" value="Unassembled WGS sequence"/>
</dbReference>
<name>A0ABS1L1X5_9BACT</name>
<evidence type="ECO:0000256" key="1">
    <source>
        <dbReference type="SAM" id="MobiDB-lite"/>
    </source>
</evidence>
<reference evidence="3 4" key="1">
    <citation type="submission" date="2021-01" db="EMBL/GenBank/DDBJ databases">
        <title>Chryseolinea sp. Jin1 Genome sequencing and assembly.</title>
        <authorList>
            <person name="Kim I."/>
        </authorList>
    </citation>
    <scope>NUCLEOTIDE SEQUENCE [LARGE SCALE GENOMIC DNA]</scope>
    <source>
        <strain evidence="3 4">Jin1</strain>
    </source>
</reference>
<keyword evidence="2" id="KW-0732">Signal</keyword>
<organism evidence="3 4">
    <name type="scientific">Chryseolinea lacunae</name>
    <dbReference type="NCBI Taxonomy" id="2801331"/>
    <lineage>
        <taxon>Bacteria</taxon>
        <taxon>Pseudomonadati</taxon>
        <taxon>Bacteroidota</taxon>
        <taxon>Cytophagia</taxon>
        <taxon>Cytophagales</taxon>
        <taxon>Fulvivirgaceae</taxon>
        <taxon>Chryseolinea</taxon>
    </lineage>
</organism>
<feature type="chain" id="PRO_5046384746" evidence="2">
    <location>
        <begin position="25"/>
        <end position="53"/>
    </location>
</feature>
<dbReference type="EMBL" id="JAERRB010000013">
    <property type="protein sequence ID" value="MBL0744937.1"/>
    <property type="molecule type" value="Genomic_DNA"/>
</dbReference>
<evidence type="ECO:0000256" key="2">
    <source>
        <dbReference type="SAM" id="SignalP"/>
    </source>
</evidence>
<gene>
    <name evidence="3" type="ORF">JI741_27145</name>
</gene>
<dbReference type="RefSeq" id="WP_202014984.1">
    <property type="nucleotide sequence ID" value="NZ_JAERRB010000013.1"/>
</dbReference>
<evidence type="ECO:0000313" key="4">
    <source>
        <dbReference type="Proteomes" id="UP000613030"/>
    </source>
</evidence>
<evidence type="ECO:0000313" key="3">
    <source>
        <dbReference type="EMBL" id="MBL0744937.1"/>
    </source>
</evidence>
<sequence length="53" mass="5625">MKSKVIFFLAGAAVVTLSFTFATASRAPKAITKNTPQVSHNEPVGGLLSEDKF</sequence>
<proteinExistence type="predicted"/>
<accession>A0ABS1L1X5</accession>
<feature type="signal peptide" evidence="2">
    <location>
        <begin position="1"/>
        <end position="24"/>
    </location>
</feature>